<dbReference type="InterPro" id="IPR006058">
    <property type="entry name" value="2Fe2S_fd_BS"/>
</dbReference>
<dbReference type="CDD" id="cd06214">
    <property type="entry name" value="PA_degradation_oxidoreductase_like"/>
    <property type="match status" value="1"/>
</dbReference>
<dbReference type="InterPro" id="IPR012675">
    <property type="entry name" value="Beta-grasp_dom_sf"/>
</dbReference>
<dbReference type="SUPFAM" id="SSF52343">
    <property type="entry name" value="Ferredoxin reductase-like, C-terminal NADP-linked domain"/>
    <property type="match status" value="1"/>
</dbReference>
<dbReference type="PRINTS" id="PR00371">
    <property type="entry name" value="FPNCR"/>
</dbReference>
<reference evidence="12" key="1">
    <citation type="submission" date="2016-10" db="EMBL/GenBank/DDBJ databases">
        <authorList>
            <person name="Varghese N."/>
            <person name="Submissions S."/>
        </authorList>
    </citation>
    <scope>NUCLEOTIDE SEQUENCE [LARGE SCALE GENOMIC DNA]</scope>
    <source>
        <strain evidence="12">XJ109</strain>
    </source>
</reference>
<dbReference type="InterPro" id="IPR011884">
    <property type="entry name" value="PaaE"/>
</dbReference>
<dbReference type="PROSITE" id="PS00197">
    <property type="entry name" value="2FE2S_FER_1"/>
    <property type="match status" value="1"/>
</dbReference>
<dbReference type="CDD" id="cd00207">
    <property type="entry name" value="fer2"/>
    <property type="match status" value="1"/>
</dbReference>
<dbReference type="PANTHER" id="PTHR47354:SF8">
    <property type="entry name" value="1,2-PHENYLACETYL-COA EPOXIDASE, SUBUNIT E"/>
    <property type="match status" value="1"/>
</dbReference>
<dbReference type="PRINTS" id="PR00406">
    <property type="entry name" value="CYTB5RDTASE"/>
</dbReference>
<evidence type="ECO:0000256" key="5">
    <source>
        <dbReference type="ARBA" id="ARBA00022827"/>
    </source>
</evidence>
<dbReference type="InterPro" id="IPR050415">
    <property type="entry name" value="MRET"/>
</dbReference>
<dbReference type="InterPro" id="IPR001709">
    <property type="entry name" value="Flavoprot_Pyr_Nucl_cyt_Rdtase"/>
</dbReference>
<feature type="domain" description="2Fe-2S ferredoxin-type" evidence="9">
    <location>
        <begin position="269"/>
        <end position="360"/>
    </location>
</feature>
<dbReference type="InterPro" id="IPR036010">
    <property type="entry name" value="2Fe-2S_ferredoxin-like_sf"/>
</dbReference>
<keyword evidence="6" id="KW-0560">Oxidoreductase</keyword>
<keyword evidence="8" id="KW-0411">Iron-sulfur</keyword>
<dbReference type="AlphaFoldDB" id="A0A1I4S8N1"/>
<evidence type="ECO:0000313" key="11">
    <source>
        <dbReference type="EMBL" id="SFM60865.1"/>
    </source>
</evidence>
<dbReference type="InterPro" id="IPR001041">
    <property type="entry name" value="2Fe-2S_ferredoxin-type"/>
</dbReference>
<keyword evidence="3" id="KW-0001">2Fe-2S</keyword>
<dbReference type="Gene3D" id="2.40.30.10">
    <property type="entry name" value="Translation factors"/>
    <property type="match status" value="1"/>
</dbReference>
<dbReference type="InterPro" id="IPR039261">
    <property type="entry name" value="FNR_nucleotide-bd"/>
</dbReference>
<protein>
    <submittedName>
        <fullName evidence="11">Ring-1,2-phenylacetyl-CoA epoxidase subunit PaaE</fullName>
    </submittedName>
</protein>
<dbReference type="InterPro" id="IPR017938">
    <property type="entry name" value="Riboflavin_synthase-like_b-brl"/>
</dbReference>
<evidence type="ECO:0000313" key="12">
    <source>
        <dbReference type="Proteomes" id="UP000199149"/>
    </source>
</evidence>
<dbReference type="InterPro" id="IPR001433">
    <property type="entry name" value="OxRdtase_FAD/NAD-bd"/>
</dbReference>
<keyword evidence="2" id="KW-0285">Flavoprotein</keyword>
<dbReference type="OrthoDB" id="9789468at2"/>
<evidence type="ECO:0000256" key="4">
    <source>
        <dbReference type="ARBA" id="ARBA00022723"/>
    </source>
</evidence>
<dbReference type="InterPro" id="IPR008333">
    <property type="entry name" value="Cbr1-like_FAD-bd_dom"/>
</dbReference>
<dbReference type="GO" id="GO:0016491">
    <property type="term" value="F:oxidoreductase activity"/>
    <property type="evidence" value="ECO:0007669"/>
    <property type="project" value="UniProtKB-KW"/>
</dbReference>
<proteinExistence type="predicted"/>
<dbReference type="GO" id="GO:0051537">
    <property type="term" value="F:2 iron, 2 sulfur cluster binding"/>
    <property type="evidence" value="ECO:0007669"/>
    <property type="project" value="UniProtKB-KW"/>
</dbReference>
<dbReference type="Pfam" id="PF00970">
    <property type="entry name" value="FAD_binding_6"/>
    <property type="match status" value="1"/>
</dbReference>
<dbReference type="Pfam" id="PF00111">
    <property type="entry name" value="Fer2"/>
    <property type="match status" value="1"/>
</dbReference>
<dbReference type="Gene3D" id="3.10.20.30">
    <property type="match status" value="1"/>
</dbReference>
<sequence length="360" mass="40308">MAINFHQLRVKNVKKETPDCVSVTFDVPEELNKEFSFKHGQYLTLKNHHNNEEIRRSYSICSSPLDNELRVAVKKIDDGVFSTFMNDQIKIGDVLDVMTPQGNFFTEVHEDNKKLYVGIVAGSGITPVLSIMKTVLQTEPNSEVILLYGNKNKGSIIFKEEIEALKNRYMQRLSVYNILSRETADAEILSGRIDKEKIEYFLKNIINPTDVSEVFLCGPEEMILSGRDAFVEAGVDLKNVHFELFYSASSEAKKVERKNAVKESNDTMSKVTVKLDATSLQLDLGYHGDTILDAALQNGADLPYACKGGVCATCKCKVLKGEVEMDINYSLEPDEIARGFVLSCQAHPRSAEVIVDFDAK</sequence>
<dbReference type="PROSITE" id="PS51384">
    <property type="entry name" value="FAD_FR"/>
    <property type="match status" value="1"/>
</dbReference>
<comment type="cofactor">
    <cofactor evidence="1">
        <name>FAD</name>
        <dbReference type="ChEBI" id="CHEBI:57692"/>
    </cofactor>
</comment>
<evidence type="ECO:0000256" key="1">
    <source>
        <dbReference type="ARBA" id="ARBA00001974"/>
    </source>
</evidence>
<dbReference type="GO" id="GO:0050660">
    <property type="term" value="F:flavin adenine dinucleotide binding"/>
    <property type="evidence" value="ECO:0007669"/>
    <property type="project" value="TreeGrafter"/>
</dbReference>
<evidence type="ECO:0000256" key="8">
    <source>
        <dbReference type="ARBA" id="ARBA00023014"/>
    </source>
</evidence>
<accession>A0A1I4S8N1</accession>
<dbReference type="GO" id="GO:0010124">
    <property type="term" value="P:phenylacetate catabolic process"/>
    <property type="evidence" value="ECO:0007669"/>
    <property type="project" value="InterPro"/>
</dbReference>
<dbReference type="InterPro" id="IPR017927">
    <property type="entry name" value="FAD-bd_FR_type"/>
</dbReference>
<evidence type="ECO:0000256" key="2">
    <source>
        <dbReference type="ARBA" id="ARBA00022630"/>
    </source>
</evidence>
<dbReference type="EMBL" id="FOUZ01000001">
    <property type="protein sequence ID" value="SFM60865.1"/>
    <property type="molecule type" value="Genomic_DNA"/>
</dbReference>
<evidence type="ECO:0000256" key="7">
    <source>
        <dbReference type="ARBA" id="ARBA00023004"/>
    </source>
</evidence>
<dbReference type="Proteomes" id="UP000199149">
    <property type="component" value="Unassembled WGS sequence"/>
</dbReference>
<gene>
    <name evidence="11" type="ORF">SAMN05421738_101103</name>
</gene>
<keyword evidence="7" id="KW-0408">Iron</keyword>
<evidence type="ECO:0000256" key="6">
    <source>
        <dbReference type="ARBA" id="ARBA00023002"/>
    </source>
</evidence>
<feature type="domain" description="FAD-binding FR-type" evidence="10">
    <location>
        <begin position="3"/>
        <end position="107"/>
    </location>
</feature>
<evidence type="ECO:0000256" key="3">
    <source>
        <dbReference type="ARBA" id="ARBA00022714"/>
    </source>
</evidence>
<dbReference type="SUPFAM" id="SSF54292">
    <property type="entry name" value="2Fe-2S ferredoxin-like"/>
    <property type="match status" value="1"/>
</dbReference>
<dbReference type="RefSeq" id="WP_092905478.1">
    <property type="nucleotide sequence ID" value="NZ_FOUZ01000001.1"/>
</dbReference>
<dbReference type="PROSITE" id="PS51085">
    <property type="entry name" value="2FE2S_FER_2"/>
    <property type="match status" value="1"/>
</dbReference>
<dbReference type="NCBIfam" id="TIGR02160">
    <property type="entry name" value="PA_CoA_Oxy5"/>
    <property type="match status" value="1"/>
</dbReference>
<dbReference type="SUPFAM" id="SSF63380">
    <property type="entry name" value="Riboflavin synthase domain-like"/>
    <property type="match status" value="1"/>
</dbReference>
<evidence type="ECO:0000259" key="9">
    <source>
        <dbReference type="PROSITE" id="PS51085"/>
    </source>
</evidence>
<dbReference type="Gene3D" id="3.40.50.80">
    <property type="entry name" value="Nucleotide-binding domain of ferredoxin-NADP reductase (FNR) module"/>
    <property type="match status" value="1"/>
</dbReference>
<name>A0A1I4S8N1_9FLAO</name>
<evidence type="ECO:0000259" key="10">
    <source>
        <dbReference type="PROSITE" id="PS51384"/>
    </source>
</evidence>
<keyword evidence="12" id="KW-1185">Reference proteome</keyword>
<dbReference type="PANTHER" id="PTHR47354">
    <property type="entry name" value="NADH OXIDOREDUCTASE HCR"/>
    <property type="match status" value="1"/>
</dbReference>
<dbReference type="GO" id="GO:0046872">
    <property type="term" value="F:metal ion binding"/>
    <property type="evidence" value="ECO:0007669"/>
    <property type="project" value="UniProtKB-KW"/>
</dbReference>
<dbReference type="STRING" id="684065.SAMN05421738_101103"/>
<keyword evidence="5" id="KW-0274">FAD</keyword>
<dbReference type="Pfam" id="PF00175">
    <property type="entry name" value="NAD_binding_1"/>
    <property type="match status" value="1"/>
</dbReference>
<keyword evidence="4" id="KW-0479">Metal-binding</keyword>
<organism evidence="11 12">
    <name type="scientific">Algoriella xinjiangensis</name>
    <dbReference type="NCBI Taxonomy" id="684065"/>
    <lineage>
        <taxon>Bacteria</taxon>
        <taxon>Pseudomonadati</taxon>
        <taxon>Bacteroidota</taxon>
        <taxon>Flavobacteriia</taxon>
        <taxon>Flavobacteriales</taxon>
        <taxon>Weeksellaceae</taxon>
        <taxon>Algoriella</taxon>
    </lineage>
</organism>